<dbReference type="EMBL" id="OVEO01000005">
    <property type="protein sequence ID" value="SPQ95977.1"/>
    <property type="molecule type" value="Genomic_DNA"/>
</dbReference>
<feature type="transmembrane region" description="Helical" evidence="6">
    <location>
        <begin position="226"/>
        <end position="244"/>
    </location>
</feature>
<evidence type="ECO:0000256" key="2">
    <source>
        <dbReference type="ARBA" id="ARBA00022692"/>
    </source>
</evidence>
<feature type="region of interest" description="Disordered" evidence="5">
    <location>
        <begin position="264"/>
        <end position="287"/>
    </location>
</feature>
<name>A0A3P3Y756_PLABS</name>
<dbReference type="SMART" id="SM01160">
    <property type="entry name" value="DUF1751"/>
    <property type="match status" value="1"/>
</dbReference>
<keyword evidence="7" id="KW-0496">Mitochondrion</keyword>
<accession>A0A3P3Y756</accession>
<feature type="transmembrane region" description="Helical" evidence="6">
    <location>
        <begin position="158"/>
        <end position="177"/>
    </location>
</feature>
<feature type="compositionally biased region" description="Polar residues" evidence="5">
    <location>
        <begin position="317"/>
        <end position="336"/>
    </location>
</feature>
<feature type="transmembrane region" description="Helical" evidence="6">
    <location>
        <begin position="60"/>
        <end position="79"/>
    </location>
</feature>
<dbReference type="Pfam" id="PF08551">
    <property type="entry name" value="DUF1751"/>
    <property type="match status" value="1"/>
</dbReference>
<evidence type="ECO:0000313" key="7">
    <source>
        <dbReference type="EMBL" id="SPQ95977.1"/>
    </source>
</evidence>
<feature type="compositionally biased region" description="Polar residues" evidence="5">
    <location>
        <begin position="264"/>
        <end position="276"/>
    </location>
</feature>
<dbReference type="Proteomes" id="UP000290189">
    <property type="component" value="Unassembled WGS sequence"/>
</dbReference>
<sequence>MVASVSARILLGTAAVHAILSLLAVTVLPSVVTAFALSPANSVFVHFYLWTVVTYPLVDRNLALAAINILVLLSAGRYVERHFKESTFPLMLFVVFFSGVAIFWIEMSLFVFSRWEDFLFHSFCGLSGISATFIVALKLIKGKEPVTTAFPAFKFNHLPFTIFIIAAGMFMLGGLLAKELLPVVFGIYFSWLYIRFYRIDPDTNLVGNVSVDFQLDSLFPEPIRPALAAMFAVTFKIAVLLGFFKTYLKQNHGFLVGAVSPASSPTKVASPSTSMQVVVEPDPSDRRKRLAMQAVEEQLALKAKTASQESRARSASPLRQPTKTSPSRQPIHSSDQ</sequence>
<evidence type="ECO:0008006" key="9">
    <source>
        <dbReference type="Google" id="ProtNLM"/>
    </source>
</evidence>
<protein>
    <recommendedName>
        <fullName evidence="9">Peptidase S54 rhomboid domain-containing protein</fullName>
    </recommendedName>
</protein>
<evidence type="ECO:0000256" key="5">
    <source>
        <dbReference type="SAM" id="MobiDB-lite"/>
    </source>
</evidence>
<dbReference type="SUPFAM" id="SSF144091">
    <property type="entry name" value="Rhomboid-like"/>
    <property type="match status" value="1"/>
</dbReference>
<feature type="transmembrane region" description="Helical" evidence="6">
    <location>
        <begin position="91"/>
        <end position="112"/>
    </location>
</feature>
<gene>
    <name evidence="7" type="ORF">PLBR_LOCUS3192</name>
</gene>
<dbReference type="Gene3D" id="1.20.1540.10">
    <property type="entry name" value="Rhomboid-like"/>
    <property type="match status" value="1"/>
</dbReference>
<dbReference type="GO" id="GO:0006890">
    <property type="term" value="P:retrograde vesicle-mediated transport, Golgi to endoplasmic reticulum"/>
    <property type="evidence" value="ECO:0007669"/>
    <property type="project" value="InterPro"/>
</dbReference>
<dbReference type="GO" id="GO:0005794">
    <property type="term" value="C:Golgi apparatus"/>
    <property type="evidence" value="ECO:0007669"/>
    <property type="project" value="TreeGrafter"/>
</dbReference>
<evidence type="ECO:0000256" key="4">
    <source>
        <dbReference type="ARBA" id="ARBA00023136"/>
    </source>
</evidence>
<dbReference type="AlphaFoldDB" id="A0A3P3Y756"/>
<keyword evidence="2 6" id="KW-0812">Transmembrane</keyword>
<dbReference type="InterPro" id="IPR035952">
    <property type="entry name" value="Rhomboid-like_sf"/>
</dbReference>
<evidence type="ECO:0000313" key="8">
    <source>
        <dbReference type="Proteomes" id="UP000290189"/>
    </source>
</evidence>
<dbReference type="PANTHER" id="PTHR13377">
    <property type="entry name" value="PLACENTAL PROTEIN 6"/>
    <property type="match status" value="1"/>
</dbReference>
<dbReference type="GO" id="GO:0016020">
    <property type="term" value="C:membrane"/>
    <property type="evidence" value="ECO:0007669"/>
    <property type="project" value="UniProtKB-SubCell"/>
</dbReference>
<proteinExistence type="predicted"/>
<keyword evidence="4 6" id="KW-0472">Membrane</keyword>
<feature type="region of interest" description="Disordered" evidence="5">
    <location>
        <begin position="301"/>
        <end position="336"/>
    </location>
</feature>
<evidence type="ECO:0000256" key="6">
    <source>
        <dbReference type="SAM" id="Phobius"/>
    </source>
</evidence>
<evidence type="ECO:0000256" key="1">
    <source>
        <dbReference type="ARBA" id="ARBA00004141"/>
    </source>
</evidence>
<evidence type="ECO:0000256" key="3">
    <source>
        <dbReference type="ARBA" id="ARBA00022989"/>
    </source>
</evidence>
<geneLocation type="mitochondrion" evidence="7"/>
<keyword evidence="3 6" id="KW-1133">Transmembrane helix</keyword>
<organism evidence="7 8">
    <name type="scientific">Plasmodiophora brassicae</name>
    <name type="common">Clubroot disease agent</name>
    <dbReference type="NCBI Taxonomy" id="37360"/>
    <lineage>
        <taxon>Eukaryota</taxon>
        <taxon>Sar</taxon>
        <taxon>Rhizaria</taxon>
        <taxon>Endomyxa</taxon>
        <taxon>Phytomyxea</taxon>
        <taxon>Plasmodiophorida</taxon>
        <taxon>Plasmodiophoridae</taxon>
        <taxon>Plasmodiophora</taxon>
    </lineage>
</organism>
<dbReference type="PANTHER" id="PTHR13377:SF3">
    <property type="entry name" value="TRANSMEMBRANE PROTEIN 115"/>
    <property type="match status" value="1"/>
</dbReference>
<comment type="subcellular location">
    <subcellularLocation>
        <location evidence="1">Membrane</location>
        <topology evidence="1">Multi-pass membrane protein</topology>
    </subcellularLocation>
</comment>
<feature type="transmembrane region" description="Helical" evidence="6">
    <location>
        <begin position="118"/>
        <end position="137"/>
    </location>
</feature>
<reference evidence="7 8" key="1">
    <citation type="submission" date="2018-03" db="EMBL/GenBank/DDBJ databases">
        <authorList>
            <person name="Fogelqvist J."/>
        </authorList>
    </citation>
    <scope>NUCLEOTIDE SEQUENCE [LARGE SCALE GENOMIC DNA]</scope>
</reference>
<dbReference type="InterPro" id="IPR013861">
    <property type="entry name" value="TMEM115/Pdh1/Rbl19"/>
</dbReference>